<gene>
    <name evidence="2" type="ORF">LY89DRAFT_788248</name>
</gene>
<dbReference type="KEGG" id="psco:LY89DRAFT_788248"/>
<dbReference type="InterPro" id="IPR029063">
    <property type="entry name" value="SAM-dependent_MTases_sf"/>
</dbReference>
<organism evidence="2 3">
    <name type="scientific">Mollisia scopiformis</name>
    <name type="common">Conifer needle endophyte fungus</name>
    <name type="synonym">Phialocephala scopiformis</name>
    <dbReference type="NCBI Taxonomy" id="149040"/>
    <lineage>
        <taxon>Eukaryota</taxon>
        <taxon>Fungi</taxon>
        <taxon>Dikarya</taxon>
        <taxon>Ascomycota</taxon>
        <taxon>Pezizomycotina</taxon>
        <taxon>Leotiomycetes</taxon>
        <taxon>Helotiales</taxon>
        <taxon>Mollisiaceae</taxon>
        <taxon>Mollisia</taxon>
    </lineage>
</organism>
<evidence type="ECO:0000256" key="1">
    <source>
        <dbReference type="SAM" id="MobiDB-lite"/>
    </source>
</evidence>
<reference evidence="2 3" key="1">
    <citation type="submission" date="2015-10" db="EMBL/GenBank/DDBJ databases">
        <title>Full genome of DAOMC 229536 Phialocephala scopiformis, a fungal endophyte of spruce producing the potent anti-insectan compound rugulosin.</title>
        <authorList>
            <consortium name="DOE Joint Genome Institute"/>
            <person name="Walker A.K."/>
            <person name="Frasz S.L."/>
            <person name="Seifert K.A."/>
            <person name="Miller J.D."/>
            <person name="Mondo S.J."/>
            <person name="Labutti K."/>
            <person name="Lipzen A."/>
            <person name="Dockter R."/>
            <person name="Kennedy M."/>
            <person name="Grigoriev I.V."/>
            <person name="Spatafora J.W."/>
        </authorList>
    </citation>
    <scope>NUCLEOTIDE SEQUENCE [LARGE SCALE GENOMIC DNA]</scope>
    <source>
        <strain evidence="2 3">CBS 120377</strain>
    </source>
</reference>
<feature type="compositionally biased region" description="Basic and acidic residues" evidence="1">
    <location>
        <begin position="80"/>
        <end position="104"/>
    </location>
</feature>
<keyword evidence="2" id="KW-0489">Methyltransferase</keyword>
<sequence>MDSKESGNAHGHIPDNATANGSGPAIPSSAMTSNSGMREVEEDSTQDVGAINNYESSESMHQSEEAINPTSFEASPAEVSENRQNEVKALDEVKSMPMEEHLTTEADPVEATPGKEEAPASFGAAPGGDVAQQSSMGGAEDITAPAETQALENPVSNVADSSNSQPIEYESHPDIEVDSNPRADNSDADSAIGSMPGSSTVSLRESVFNYIEENGRTYHAFHAGKYVLPNDEVEQERLDLQHHLFVMTMNNKLHLAPLKNPQNVLDIATGTGIWAIEFAEEYPSAAVLGTDLSPIQPAYVPANCRFEINDAEEEWIFSQPFDYIHGRALVTCFRDPPSVIASIYENLVPGGWFEFQDPIMPLRSIDGSLEGTAFDEYQKLCMEAGTKLGRPWTNGKNYGRWMREQGFVDVTERSYYWATNQWVKGRQQKLQALWLQENLKELIPAWGLGTLSRTLGWSRERIEILIARAREDLKDPNIHAYAECYVAYGRKPHSTTG</sequence>
<feature type="region of interest" description="Disordered" evidence="1">
    <location>
        <begin position="1"/>
        <end position="140"/>
    </location>
</feature>
<dbReference type="SUPFAM" id="SSF53335">
    <property type="entry name" value="S-adenosyl-L-methionine-dependent methyltransferases"/>
    <property type="match status" value="1"/>
</dbReference>
<dbReference type="Gene3D" id="3.40.50.150">
    <property type="entry name" value="Vaccinia Virus protein VP39"/>
    <property type="match status" value="1"/>
</dbReference>
<dbReference type="EMBL" id="KQ947432">
    <property type="protein sequence ID" value="KUJ09365.1"/>
    <property type="molecule type" value="Genomic_DNA"/>
</dbReference>
<feature type="compositionally biased region" description="Basic and acidic residues" evidence="1">
    <location>
        <begin position="169"/>
        <end position="185"/>
    </location>
</feature>
<dbReference type="GO" id="GO:0032259">
    <property type="term" value="P:methylation"/>
    <property type="evidence" value="ECO:0007669"/>
    <property type="project" value="UniProtKB-KW"/>
</dbReference>
<protein>
    <submittedName>
        <fullName evidence="2">S-adenosyl-L-methionine-dependent methyltransferase</fullName>
    </submittedName>
</protein>
<keyword evidence="3" id="KW-1185">Reference proteome</keyword>
<dbReference type="RefSeq" id="XP_018063720.1">
    <property type="nucleotide sequence ID" value="XM_018223151.1"/>
</dbReference>
<keyword evidence="2" id="KW-0808">Transferase</keyword>
<dbReference type="CDD" id="cd02440">
    <property type="entry name" value="AdoMet_MTases"/>
    <property type="match status" value="1"/>
</dbReference>
<feature type="region of interest" description="Disordered" evidence="1">
    <location>
        <begin position="154"/>
        <end position="199"/>
    </location>
</feature>
<proteinExistence type="predicted"/>
<dbReference type="GeneID" id="28832877"/>
<feature type="compositionally biased region" description="Polar residues" evidence="1">
    <location>
        <begin position="154"/>
        <end position="166"/>
    </location>
</feature>
<dbReference type="GO" id="GO:0008168">
    <property type="term" value="F:methyltransferase activity"/>
    <property type="evidence" value="ECO:0007669"/>
    <property type="project" value="UniProtKB-KW"/>
</dbReference>
<accession>A0A132BAD0</accession>
<name>A0A132BAD0_MOLSC</name>
<dbReference type="AlphaFoldDB" id="A0A132BAD0"/>
<dbReference type="Proteomes" id="UP000070700">
    <property type="component" value="Unassembled WGS sequence"/>
</dbReference>
<dbReference type="OrthoDB" id="2013972at2759"/>
<dbReference type="InParanoid" id="A0A132BAD0"/>
<evidence type="ECO:0000313" key="3">
    <source>
        <dbReference type="Proteomes" id="UP000070700"/>
    </source>
</evidence>
<evidence type="ECO:0000313" key="2">
    <source>
        <dbReference type="EMBL" id="KUJ09365.1"/>
    </source>
</evidence>
<dbReference type="PANTHER" id="PTHR43591">
    <property type="entry name" value="METHYLTRANSFERASE"/>
    <property type="match status" value="1"/>
</dbReference>
<dbReference type="PANTHER" id="PTHR43591:SF102">
    <property type="entry name" value="S-ADENOSYL-L-METHIONINE-DEPENDENT METHYLTRANSFERASE"/>
    <property type="match status" value="1"/>
</dbReference>
<dbReference type="Pfam" id="PF13489">
    <property type="entry name" value="Methyltransf_23"/>
    <property type="match status" value="1"/>
</dbReference>